<evidence type="ECO:0000256" key="5">
    <source>
        <dbReference type="ARBA" id="ARBA00022723"/>
    </source>
</evidence>
<keyword evidence="5 9" id="KW-0479">Metal-binding</keyword>
<feature type="short sequence motif" description="Cx2C motif 1" evidence="9">
    <location>
        <begin position="214"/>
        <end position="217"/>
    </location>
</feature>
<feature type="binding site" evidence="9">
    <location>
        <position position="188"/>
    </location>
    <ligand>
        <name>[2Fe-2S] cluster</name>
        <dbReference type="ChEBI" id="CHEBI:190135"/>
    </ligand>
</feature>
<reference evidence="11" key="1">
    <citation type="submission" date="2021-01" db="EMBL/GenBank/DDBJ databases">
        <authorList>
            <person name="Corre E."/>
            <person name="Pelletier E."/>
            <person name="Niang G."/>
            <person name="Scheremetjew M."/>
            <person name="Finn R."/>
            <person name="Kale V."/>
            <person name="Holt S."/>
            <person name="Cochrane G."/>
            <person name="Meng A."/>
            <person name="Brown T."/>
            <person name="Cohen L."/>
        </authorList>
    </citation>
    <scope>NUCLEOTIDE SEQUENCE</scope>
    <source>
        <strain evidence="11">GSBS06</strain>
    </source>
</reference>
<feature type="short sequence motif" description="Cx2C motif 2" evidence="9">
    <location>
        <begin position="225"/>
        <end position="228"/>
    </location>
</feature>
<keyword evidence="3 9" id="KW-0004">4Fe-4S</keyword>
<dbReference type="PANTHER" id="PTHR13273">
    <property type="entry name" value="ANAMORSIN"/>
    <property type="match status" value="1"/>
</dbReference>
<feature type="binding site" evidence="9">
    <location>
        <position position="228"/>
    </location>
    <ligand>
        <name>[4Fe-4S] cluster</name>
        <dbReference type="ChEBI" id="CHEBI:49883"/>
    </ligand>
</feature>
<evidence type="ECO:0000256" key="7">
    <source>
        <dbReference type="ARBA" id="ARBA00023014"/>
    </source>
</evidence>
<accession>A0A7S3V3L8</accession>
<keyword evidence="8 9" id="KW-0496">Mitochondrion</keyword>
<comment type="caution">
    <text evidence="9">Lacks conserved residue(s) required for the propagation of feature annotation.</text>
</comment>
<evidence type="ECO:0000256" key="2">
    <source>
        <dbReference type="ARBA" id="ARBA00008169"/>
    </source>
</evidence>
<comment type="domain">
    <text evidence="9">The C-terminal domain binds 2 Fe-S clusters but is otherwise mostly in an intrinsically disordered conformation.</text>
</comment>
<dbReference type="InterPro" id="IPR046408">
    <property type="entry name" value="CIAPIN1"/>
</dbReference>
<feature type="binding site" evidence="9">
    <location>
        <position position="214"/>
    </location>
    <ligand>
        <name>[4Fe-4S] cluster</name>
        <dbReference type="ChEBI" id="CHEBI:49883"/>
    </ligand>
</feature>
<feature type="region of interest" description="Fe-S binding site B" evidence="9">
    <location>
        <begin position="214"/>
        <end position="228"/>
    </location>
</feature>
<protein>
    <recommendedName>
        <fullName evidence="9">Anamorsin homolog</fullName>
    </recommendedName>
    <alternativeName>
        <fullName evidence="9">Fe-S cluster assembly protein DRE2 homolog</fullName>
    </alternativeName>
</protein>
<comment type="domain">
    <text evidence="9">The twin Cx2C motifs are involved in the recognition by the mitochondrial MIA40-ERV1 disulfide relay system. The formation of 2 disulfide bonds in the Cx2C motifs through dithiol/disulfide exchange reactions effectively traps the protein in the mitochondrial intermembrane space.</text>
</comment>
<evidence type="ECO:0000259" key="10">
    <source>
        <dbReference type="Pfam" id="PF05093"/>
    </source>
</evidence>
<evidence type="ECO:0000256" key="6">
    <source>
        <dbReference type="ARBA" id="ARBA00023004"/>
    </source>
</evidence>
<dbReference type="GO" id="GO:0051537">
    <property type="term" value="F:2 iron, 2 sulfur cluster binding"/>
    <property type="evidence" value="ECO:0007669"/>
    <property type="project" value="UniProtKB-UniRule"/>
</dbReference>
<dbReference type="GO" id="GO:0009055">
    <property type="term" value="F:electron transfer activity"/>
    <property type="evidence" value="ECO:0007669"/>
    <property type="project" value="UniProtKB-UniRule"/>
</dbReference>
<feature type="binding site" evidence="9">
    <location>
        <position position="225"/>
    </location>
    <ligand>
        <name>[4Fe-4S] cluster</name>
        <dbReference type="ChEBI" id="CHEBI:49883"/>
    </ligand>
</feature>
<comment type="cofactor">
    <cofactor evidence="9">
        <name>[2Fe-2S] cluster</name>
        <dbReference type="ChEBI" id="CHEBI:190135"/>
    </cofactor>
</comment>
<feature type="domain" description="Anamorsin C-terminal" evidence="10">
    <location>
        <begin position="171"/>
        <end position="204"/>
    </location>
</feature>
<evidence type="ECO:0000313" key="11">
    <source>
        <dbReference type="EMBL" id="CAE0449196.1"/>
    </source>
</evidence>
<dbReference type="InterPro" id="IPR007785">
    <property type="entry name" value="Anamorsin"/>
</dbReference>
<dbReference type="GO" id="GO:0046872">
    <property type="term" value="F:metal ion binding"/>
    <property type="evidence" value="ECO:0007669"/>
    <property type="project" value="UniProtKB-KW"/>
</dbReference>
<keyword evidence="4 9" id="KW-0963">Cytoplasm</keyword>
<feature type="binding site" evidence="9">
    <location>
        <position position="190"/>
    </location>
    <ligand>
        <name>[2Fe-2S] cluster</name>
        <dbReference type="ChEBI" id="CHEBI:190135"/>
    </ligand>
</feature>
<keyword evidence="9" id="KW-0001">2Fe-2S</keyword>
<evidence type="ECO:0000256" key="4">
    <source>
        <dbReference type="ARBA" id="ARBA00022490"/>
    </source>
</evidence>
<feature type="domain" description="Anamorsin C-terminal" evidence="10">
    <location>
        <begin position="205"/>
        <end position="241"/>
    </location>
</feature>
<keyword evidence="7 9" id="KW-0411">Iron-sulfur</keyword>
<comment type="domain">
    <text evidence="9">The N-terminal domain has structural similarity with S-adenosyl-L-methionine-dependent methyltransferases, but does not bind S-adenosyl-L-methionine. It is required for correct assembly of the 2 Fe-S clusters.</text>
</comment>
<feature type="binding site" evidence="9">
    <location>
        <position position="173"/>
    </location>
    <ligand>
        <name>[2Fe-2S] cluster</name>
        <dbReference type="ChEBI" id="CHEBI:190135"/>
    </ligand>
</feature>
<dbReference type="HAMAP" id="MF_03115">
    <property type="entry name" value="Anamorsin"/>
    <property type="match status" value="1"/>
</dbReference>
<comment type="cofactor">
    <cofactor evidence="1 9">
        <name>[4Fe-4S] cluster</name>
        <dbReference type="ChEBI" id="CHEBI:49883"/>
    </cofactor>
</comment>
<dbReference type="GO" id="GO:0005758">
    <property type="term" value="C:mitochondrial intermembrane space"/>
    <property type="evidence" value="ECO:0007669"/>
    <property type="project" value="UniProtKB-SubCell"/>
</dbReference>
<evidence type="ECO:0000256" key="9">
    <source>
        <dbReference type="HAMAP-Rule" id="MF_03115"/>
    </source>
</evidence>
<dbReference type="AlphaFoldDB" id="A0A7S3V3L8"/>
<name>A0A7S3V3L8_9STRA</name>
<gene>
    <name evidence="11" type="ORF">ASTO00021_LOCUS19168</name>
</gene>
<evidence type="ECO:0000256" key="8">
    <source>
        <dbReference type="ARBA" id="ARBA00023128"/>
    </source>
</evidence>
<sequence length="262" mass="28206">MTVQSLLPTLKNGEIGVVVSESTQAIANSNLAGNWLILLSQNLLKTLKEVTVDSVVLMKGPVTDDLVQIIFNVMKPGARLYIHNQAKETKDASSTMLLLNGYVDTVTEENDGGLSFTSKKPGYDQDAALLPQKSNAAKWKLMANDFDDDSNEMVNDDDLLGEEITKTSPLAECGPGEGTKKKRACKNCSCGLKEMQEAEEKGEAVTIQPNASACGNCSKGDAFRCATCPYAGLPKFDAGMKPEIKVKADGTKVLLSMDNEEF</sequence>
<feature type="binding site" evidence="9">
    <location>
        <position position="217"/>
    </location>
    <ligand>
        <name>[4Fe-4S] cluster</name>
        <dbReference type="ChEBI" id="CHEBI:49883"/>
    </ligand>
</feature>
<comment type="subcellular location">
    <subcellularLocation>
        <location evidence="9">Cytoplasm</location>
    </subcellularLocation>
    <subcellularLocation>
        <location evidence="9">Mitochondrion intermembrane space</location>
    </subcellularLocation>
</comment>
<dbReference type="PANTHER" id="PTHR13273:SF14">
    <property type="entry name" value="ANAMORSIN"/>
    <property type="match status" value="1"/>
</dbReference>
<evidence type="ECO:0000256" key="3">
    <source>
        <dbReference type="ARBA" id="ARBA00022485"/>
    </source>
</evidence>
<dbReference type="GO" id="GO:0051539">
    <property type="term" value="F:4 iron, 4 sulfur cluster binding"/>
    <property type="evidence" value="ECO:0007669"/>
    <property type="project" value="UniProtKB-KW"/>
</dbReference>
<feature type="binding site" evidence="9">
    <location>
        <position position="185"/>
    </location>
    <ligand>
        <name>[2Fe-2S] cluster</name>
        <dbReference type="ChEBI" id="CHEBI:190135"/>
    </ligand>
</feature>
<evidence type="ECO:0000256" key="1">
    <source>
        <dbReference type="ARBA" id="ARBA00001966"/>
    </source>
</evidence>
<comment type="subunit">
    <text evidence="9">Monomer.</text>
</comment>
<keyword evidence="6 9" id="KW-0408">Iron</keyword>
<dbReference type="EMBL" id="HBIN01027518">
    <property type="protein sequence ID" value="CAE0449196.1"/>
    <property type="molecule type" value="Transcribed_RNA"/>
</dbReference>
<organism evidence="11">
    <name type="scientific">Aplanochytrium stocchinoi</name>
    <dbReference type="NCBI Taxonomy" id="215587"/>
    <lineage>
        <taxon>Eukaryota</taxon>
        <taxon>Sar</taxon>
        <taxon>Stramenopiles</taxon>
        <taxon>Bigyra</taxon>
        <taxon>Labyrinthulomycetes</taxon>
        <taxon>Thraustochytrida</taxon>
        <taxon>Thraustochytriidae</taxon>
        <taxon>Aplanochytrium</taxon>
    </lineage>
</organism>
<dbReference type="GO" id="GO:0016226">
    <property type="term" value="P:iron-sulfur cluster assembly"/>
    <property type="evidence" value="ECO:0007669"/>
    <property type="project" value="UniProtKB-UniRule"/>
</dbReference>
<dbReference type="Pfam" id="PF05093">
    <property type="entry name" value="CIAPIN1"/>
    <property type="match status" value="2"/>
</dbReference>
<comment type="function">
    <text evidence="9">Component of the cytosolic iron-sulfur (Fe-S) protein assembly (CIA) machinery. Required for the maturation of extramitochondrial Fe-S proteins. Part of an electron transfer chain functioning in an early step of cytosolic Fe-S biogenesis, facilitating the de novo assembly of a [4Fe-4S] cluster on the cytosolic Fe-S scaffold complex. Electrons are transferred from NADPH via a FAD- and FMN-containing diflavin oxidoreductase. Together with the diflavin oxidoreductase, also required for the assembly of the diferric tyrosyl radical cofactor of ribonucleotide reductase (RNR), probably by providing electrons for reduction during radical cofactor maturation in the catalytic small subunit.</text>
</comment>
<comment type="similarity">
    <text evidence="2 9">Belongs to the anamorsin family.</text>
</comment>
<proteinExistence type="inferred from homology"/>